<dbReference type="EMBL" id="JBBPBM010000028">
    <property type="protein sequence ID" value="KAK8538106.1"/>
    <property type="molecule type" value="Genomic_DNA"/>
</dbReference>
<proteinExistence type="predicted"/>
<protein>
    <submittedName>
        <fullName evidence="1">Uncharacterized protein</fullName>
    </submittedName>
</protein>
<reference evidence="1 2" key="1">
    <citation type="journal article" date="2024" name="G3 (Bethesda)">
        <title>Genome assembly of Hibiscus sabdariffa L. provides insights into metabolisms of medicinal natural products.</title>
        <authorList>
            <person name="Kim T."/>
        </authorList>
    </citation>
    <scope>NUCLEOTIDE SEQUENCE [LARGE SCALE GENOMIC DNA]</scope>
    <source>
        <strain evidence="1">TK-2024</strain>
        <tissue evidence="1">Old leaves</tissue>
    </source>
</reference>
<comment type="caution">
    <text evidence="1">The sequence shown here is derived from an EMBL/GenBank/DDBJ whole genome shotgun (WGS) entry which is preliminary data.</text>
</comment>
<evidence type="ECO:0000313" key="2">
    <source>
        <dbReference type="Proteomes" id="UP001472677"/>
    </source>
</evidence>
<sequence length="171" mass="19547">MKQCETGKVLLLAIVLPTRFFKFDSFAATEPRHPMRVLTFLSTRLVEACCLQQYHKGLSPYVQKVKPRAFFLELGKKKCKGRRYSSLNGFQDKALSDLERRKKLCAIRREKKKGFGRGGIGIIWVFVVGLRPNIEIRALNRGSKEDGEFGGKKLGIQITRDEEEAIGIWRS</sequence>
<accession>A0ABR2DH54</accession>
<name>A0ABR2DH54_9ROSI</name>
<organism evidence="1 2">
    <name type="scientific">Hibiscus sabdariffa</name>
    <name type="common">roselle</name>
    <dbReference type="NCBI Taxonomy" id="183260"/>
    <lineage>
        <taxon>Eukaryota</taxon>
        <taxon>Viridiplantae</taxon>
        <taxon>Streptophyta</taxon>
        <taxon>Embryophyta</taxon>
        <taxon>Tracheophyta</taxon>
        <taxon>Spermatophyta</taxon>
        <taxon>Magnoliopsida</taxon>
        <taxon>eudicotyledons</taxon>
        <taxon>Gunneridae</taxon>
        <taxon>Pentapetalae</taxon>
        <taxon>rosids</taxon>
        <taxon>malvids</taxon>
        <taxon>Malvales</taxon>
        <taxon>Malvaceae</taxon>
        <taxon>Malvoideae</taxon>
        <taxon>Hibiscus</taxon>
    </lineage>
</organism>
<evidence type="ECO:0000313" key="1">
    <source>
        <dbReference type="EMBL" id="KAK8538106.1"/>
    </source>
</evidence>
<gene>
    <name evidence="1" type="ORF">V6N12_044243</name>
</gene>
<keyword evidence="2" id="KW-1185">Reference proteome</keyword>
<dbReference type="Proteomes" id="UP001472677">
    <property type="component" value="Unassembled WGS sequence"/>
</dbReference>